<comment type="caution">
    <text evidence="3">The sequence shown here is derived from an EMBL/GenBank/DDBJ whole genome shotgun (WGS) entry which is preliminary data.</text>
</comment>
<evidence type="ECO:0008006" key="5">
    <source>
        <dbReference type="Google" id="ProtNLM"/>
    </source>
</evidence>
<accession>A0ABX4QY65</accession>
<evidence type="ECO:0000313" key="3">
    <source>
        <dbReference type="EMBL" id="PKH41766.1"/>
    </source>
</evidence>
<proteinExistence type="predicted"/>
<feature type="region of interest" description="Disordered" evidence="1">
    <location>
        <begin position="1"/>
        <end position="46"/>
    </location>
</feature>
<dbReference type="EMBL" id="PJBV01000014">
    <property type="protein sequence ID" value="PKH41766.1"/>
    <property type="molecule type" value="Genomic_DNA"/>
</dbReference>
<sequence>MHGAHASEAPSAMNSASSSSAPAMPASGMSTTRHDADGAAPAGPVSADADATHLVSANDAASDPTGGAGLLMLCLALLAFGMLWLRRRPSSRPMWTVPRQTLEACVARLLVTARDLSPPLRAELSIWRC</sequence>
<keyword evidence="2" id="KW-0812">Transmembrane</keyword>
<keyword evidence="2" id="KW-1133">Transmembrane helix</keyword>
<feature type="transmembrane region" description="Helical" evidence="2">
    <location>
        <begin position="66"/>
        <end position="85"/>
    </location>
</feature>
<evidence type="ECO:0000256" key="2">
    <source>
        <dbReference type="SAM" id="Phobius"/>
    </source>
</evidence>
<feature type="compositionally biased region" description="Low complexity" evidence="1">
    <location>
        <begin position="1"/>
        <end position="30"/>
    </location>
</feature>
<reference evidence="3 4" key="1">
    <citation type="submission" date="2017-12" db="EMBL/GenBank/DDBJ databases">
        <title>Pharmacopeia of the Arctic Ocean.</title>
        <authorList>
            <person name="Collins E."/>
            <person name="Ducluzeau A.-L."/>
        </authorList>
    </citation>
    <scope>NUCLEOTIDE SEQUENCE [LARGE SCALE GENOMIC DNA]</scope>
    <source>
        <strain evidence="3 4">DSM 23325</strain>
    </source>
</reference>
<keyword evidence="2" id="KW-0472">Membrane</keyword>
<protein>
    <recommendedName>
        <fullName evidence="5">MYXO-CTERM domain-containing protein</fullName>
    </recommendedName>
</protein>
<keyword evidence="4" id="KW-1185">Reference proteome</keyword>
<dbReference type="Proteomes" id="UP000233565">
    <property type="component" value="Unassembled WGS sequence"/>
</dbReference>
<name>A0ABX4QY65_9ACTN</name>
<evidence type="ECO:0000256" key="1">
    <source>
        <dbReference type="SAM" id="MobiDB-lite"/>
    </source>
</evidence>
<evidence type="ECO:0000313" key="4">
    <source>
        <dbReference type="Proteomes" id="UP000233565"/>
    </source>
</evidence>
<gene>
    <name evidence="3" type="ORF">CXG46_07785</name>
</gene>
<organism evidence="3 4">
    <name type="scientific">Nocardioides alpinus</name>
    <dbReference type="NCBI Taxonomy" id="748909"/>
    <lineage>
        <taxon>Bacteria</taxon>
        <taxon>Bacillati</taxon>
        <taxon>Actinomycetota</taxon>
        <taxon>Actinomycetes</taxon>
        <taxon>Propionibacteriales</taxon>
        <taxon>Nocardioidaceae</taxon>
        <taxon>Nocardioides</taxon>
    </lineage>
</organism>